<name>A0AA37XB67_9MICO</name>
<comment type="caution">
    <text evidence="2">The sequence shown here is derived from an EMBL/GenBank/DDBJ whole genome shotgun (WGS) entry which is preliminary data.</text>
</comment>
<accession>A0AA37XB67</accession>
<keyword evidence="3" id="KW-1185">Reference proteome</keyword>
<feature type="transmembrane region" description="Helical" evidence="1">
    <location>
        <begin position="51"/>
        <end position="68"/>
    </location>
</feature>
<feature type="transmembrane region" description="Helical" evidence="1">
    <location>
        <begin position="102"/>
        <end position="123"/>
    </location>
</feature>
<gene>
    <name evidence="2" type="ORF">GCM10025874_16760</name>
</gene>
<dbReference type="AlphaFoldDB" id="A0AA37XB67"/>
<evidence type="ECO:0000313" key="2">
    <source>
        <dbReference type="EMBL" id="GMA28423.1"/>
    </source>
</evidence>
<evidence type="ECO:0000313" key="3">
    <source>
        <dbReference type="Proteomes" id="UP001157160"/>
    </source>
</evidence>
<dbReference type="EMBL" id="BSUL01000001">
    <property type="protein sequence ID" value="GMA28423.1"/>
    <property type="molecule type" value="Genomic_DNA"/>
</dbReference>
<keyword evidence="1" id="KW-0812">Transmembrane</keyword>
<keyword evidence="1" id="KW-1133">Transmembrane helix</keyword>
<feature type="transmembrane region" description="Helical" evidence="1">
    <location>
        <begin position="73"/>
        <end position="90"/>
    </location>
</feature>
<reference evidence="2 3" key="1">
    <citation type="journal article" date="2014" name="Int. J. Syst. Evol. Microbiol.">
        <title>Complete genome sequence of Corynebacterium casei LMG S-19264T (=DSM 44701T), isolated from a smear-ripened cheese.</title>
        <authorList>
            <consortium name="US DOE Joint Genome Institute (JGI-PGF)"/>
            <person name="Walter F."/>
            <person name="Albersmeier A."/>
            <person name="Kalinowski J."/>
            <person name="Ruckert C."/>
        </authorList>
    </citation>
    <scope>NUCLEOTIDE SEQUENCE [LARGE SCALE GENOMIC DNA]</scope>
    <source>
        <strain evidence="2 3">NBRC 112289</strain>
    </source>
</reference>
<evidence type="ECO:0000256" key="1">
    <source>
        <dbReference type="SAM" id="Phobius"/>
    </source>
</evidence>
<evidence type="ECO:0008006" key="4">
    <source>
        <dbReference type="Google" id="ProtNLM"/>
    </source>
</evidence>
<dbReference type="RefSeq" id="WP_284231765.1">
    <property type="nucleotide sequence ID" value="NZ_BSUL01000001.1"/>
</dbReference>
<dbReference type="Proteomes" id="UP001157160">
    <property type="component" value="Unassembled WGS sequence"/>
</dbReference>
<organism evidence="2 3">
    <name type="scientific">Arenivirga flava</name>
    <dbReference type="NCBI Taxonomy" id="1930060"/>
    <lineage>
        <taxon>Bacteria</taxon>
        <taxon>Bacillati</taxon>
        <taxon>Actinomycetota</taxon>
        <taxon>Actinomycetes</taxon>
        <taxon>Micrococcales</taxon>
        <taxon>Microbacteriaceae</taxon>
        <taxon>Arenivirga</taxon>
    </lineage>
</organism>
<protein>
    <recommendedName>
        <fullName evidence="4">DUF4345 domain-containing protein</fullName>
    </recommendedName>
</protein>
<keyword evidence="1" id="KW-0472">Membrane</keyword>
<sequence length="148" mass="15525">MPSHRAWWFALLVVQIVIALAGLAIGLGILLGTGFAVPSPDFFADRDVRGVAIMIFGASSAATAFSLMRGHRLALAGSALGSVLLMAWTHRVTVAVGQHSPVGVFFMVLAVLQLLFVLLVLGIDRGVPAPARSAPAPEPAPEPDHLDR</sequence>
<feature type="transmembrane region" description="Helical" evidence="1">
    <location>
        <begin position="7"/>
        <end position="31"/>
    </location>
</feature>
<proteinExistence type="predicted"/>